<protein>
    <submittedName>
        <fullName evidence="5">ABC transporter ATP-binding protein</fullName>
    </submittedName>
</protein>
<evidence type="ECO:0000256" key="1">
    <source>
        <dbReference type="ARBA" id="ARBA00022448"/>
    </source>
</evidence>
<accession>A0A9D2MDT4</accession>
<dbReference type="PANTHER" id="PTHR24220:SF86">
    <property type="entry name" value="ABC TRANSPORTER ABCH.1"/>
    <property type="match status" value="1"/>
</dbReference>
<dbReference type="InterPro" id="IPR003439">
    <property type="entry name" value="ABC_transporter-like_ATP-bd"/>
</dbReference>
<dbReference type="InterPro" id="IPR003593">
    <property type="entry name" value="AAA+_ATPase"/>
</dbReference>
<dbReference type="PROSITE" id="PS50893">
    <property type="entry name" value="ABC_TRANSPORTER_2"/>
    <property type="match status" value="1"/>
</dbReference>
<dbReference type="Pfam" id="PF00005">
    <property type="entry name" value="ABC_tran"/>
    <property type="match status" value="1"/>
</dbReference>
<dbReference type="GO" id="GO:0005524">
    <property type="term" value="F:ATP binding"/>
    <property type="evidence" value="ECO:0007669"/>
    <property type="project" value="UniProtKB-KW"/>
</dbReference>
<evidence type="ECO:0000259" key="4">
    <source>
        <dbReference type="PROSITE" id="PS50893"/>
    </source>
</evidence>
<dbReference type="PROSITE" id="PS00211">
    <property type="entry name" value="ABC_TRANSPORTER_1"/>
    <property type="match status" value="1"/>
</dbReference>
<dbReference type="InterPro" id="IPR015854">
    <property type="entry name" value="ABC_transpr_LolD-like"/>
</dbReference>
<dbReference type="Gene3D" id="3.40.50.300">
    <property type="entry name" value="P-loop containing nucleotide triphosphate hydrolases"/>
    <property type="match status" value="1"/>
</dbReference>
<dbReference type="GO" id="GO:0022857">
    <property type="term" value="F:transmembrane transporter activity"/>
    <property type="evidence" value="ECO:0007669"/>
    <property type="project" value="TreeGrafter"/>
</dbReference>
<organism evidence="5 6">
    <name type="scientific">Candidatus Faecalibacterium faecipullorum</name>
    <dbReference type="NCBI Taxonomy" id="2838578"/>
    <lineage>
        <taxon>Bacteria</taxon>
        <taxon>Bacillati</taxon>
        <taxon>Bacillota</taxon>
        <taxon>Clostridia</taxon>
        <taxon>Eubacteriales</taxon>
        <taxon>Oscillospiraceae</taxon>
        <taxon>Faecalibacterium</taxon>
    </lineage>
</organism>
<dbReference type="GO" id="GO:0098796">
    <property type="term" value="C:membrane protein complex"/>
    <property type="evidence" value="ECO:0007669"/>
    <property type="project" value="UniProtKB-ARBA"/>
</dbReference>
<evidence type="ECO:0000313" key="5">
    <source>
        <dbReference type="EMBL" id="HJB58975.1"/>
    </source>
</evidence>
<gene>
    <name evidence="5" type="ORF">H9771_04845</name>
</gene>
<dbReference type="SUPFAM" id="SSF52540">
    <property type="entry name" value="P-loop containing nucleoside triphosphate hydrolases"/>
    <property type="match status" value="1"/>
</dbReference>
<dbReference type="GO" id="GO:0005886">
    <property type="term" value="C:plasma membrane"/>
    <property type="evidence" value="ECO:0007669"/>
    <property type="project" value="TreeGrafter"/>
</dbReference>
<dbReference type="InterPro" id="IPR027417">
    <property type="entry name" value="P-loop_NTPase"/>
</dbReference>
<keyword evidence="3 5" id="KW-0067">ATP-binding</keyword>
<comment type="caution">
    <text evidence="5">The sequence shown here is derived from an EMBL/GenBank/DDBJ whole genome shotgun (WGS) entry which is preliminary data.</text>
</comment>
<keyword evidence="1" id="KW-0813">Transport</keyword>
<sequence length="249" mass="27040">MSALIEFDDVCKYYQMGDTTVKAVDHISMQINKGEFVAIVGQSGSGKSTCMNIIGCLDVPTSGVYRLNGRDVGSMDKNELAEIRNEMLGFIFQQYNLLPKLTLLENVELPLIYAGISPAEQRQRAKEALEQVGLGAKLANKPSQLSGGQQQRASIARALVGRPAVILADEPTGALDSHTGREVLAILQKLHRQGNTVVLITHDNAIAVQAERIIRLEDGRIVYDGDAHAPEAVVQPRLDWARPEGEGAV</sequence>
<dbReference type="AlphaFoldDB" id="A0A9D2MDT4"/>
<dbReference type="FunFam" id="3.40.50.300:FF:000032">
    <property type="entry name" value="Export ABC transporter ATP-binding protein"/>
    <property type="match status" value="1"/>
</dbReference>
<dbReference type="InterPro" id="IPR017911">
    <property type="entry name" value="MacB-like_ATP-bd"/>
</dbReference>
<dbReference type="EMBL" id="DWXX01000083">
    <property type="protein sequence ID" value="HJB58975.1"/>
    <property type="molecule type" value="Genomic_DNA"/>
</dbReference>
<dbReference type="PANTHER" id="PTHR24220">
    <property type="entry name" value="IMPORT ATP-BINDING PROTEIN"/>
    <property type="match status" value="1"/>
</dbReference>
<feature type="domain" description="ABC transporter" evidence="4">
    <location>
        <begin position="5"/>
        <end position="243"/>
    </location>
</feature>
<proteinExistence type="predicted"/>
<dbReference type="CDD" id="cd03255">
    <property type="entry name" value="ABC_MJ0796_LolCDE_FtsE"/>
    <property type="match status" value="1"/>
</dbReference>
<keyword evidence="2" id="KW-0547">Nucleotide-binding</keyword>
<dbReference type="GO" id="GO:0016887">
    <property type="term" value="F:ATP hydrolysis activity"/>
    <property type="evidence" value="ECO:0007669"/>
    <property type="project" value="InterPro"/>
</dbReference>
<evidence type="ECO:0000256" key="3">
    <source>
        <dbReference type="ARBA" id="ARBA00022840"/>
    </source>
</evidence>
<evidence type="ECO:0000313" key="6">
    <source>
        <dbReference type="Proteomes" id="UP000824211"/>
    </source>
</evidence>
<dbReference type="SMART" id="SM00382">
    <property type="entry name" value="AAA"/>
    <property type="match status" value="1"/>
</dbReference>
<dbReference type="Proteomes" id="UP000824211">
    <property type="component" value="Unassembled WGS sequence"/>
</dbReference>
<evidence type="ECO:0000256" key="2">
    <source>
        <dbReference type="ARBA" id="ARBA00022741"/>
    </source>
</evidence>
<reference evidence="5" key="1">
    <citation type="journal article" date="2021" name="PeerJ">
        <title>Extensive microbial diversity within the chicken gut microbiome revealed by metagenomics and culture.</title>
        <authorList>
            <person name="Gilroy R."/>
            <person name="Ravi A."/>
            <person name="Getino M."/>
            <person name="Pursley I."/>
            <person name="Horton D.L."/>
            <person name="Alikhan N.F."/>
            <person name="Baker D."/>
            <person name="Gharbi K."/>
            <person name="Hall N."/>
            <person name="Watson M."/>
            <person name="Adriaenssens E.M."/>
            <person name="Foster-Nyarko E."/>
            <person name="Jarju S."/>
            <person name="Secka A."/>
            <person name="Antonio M."/>
            <person name="Oren A."/>
            <person name="Chaudhuri R.R."/>
            <person name="La Ragione R."/>
            <person name="Hildebrand F."/>
            <person name="Pallen M.J."/>
        </authorList>
    </citation>
    <scope>NUCLEOTIDE SEQUENCE</scope>
    <source>
        <strain evidence="5">ChiHjej9B8-13557</strain>
    </source>
</reference>
<reference evidence="5" key="2">
    <citation type="submission" date="2021-04" db="EMBL/GenBank/DDBJ databases">
        <authorList>
            <person name="Gilroy R."/>
        </authorList>
    </citation>
    <scope>NUCLEOTIDE SEQUENCE</scope>
    <source>
        <strain evidence="5">ChiHjej9B8-13557</strain>
    </source>
</reference>
<name>A0A9D2MDT4_9FIRM</name>
<dbReference type="InterPro" id="IPR017871">
    <property type="entry name" value="ABC_transporter-like_CS"/>
</dbReference>